<name>A0A928UWZ7_9SPHI</name>
<evidence type="ECO:0000313" key="6">
    <source>
        <dbReference type="Proteomes" id="UP000616201"/>
    </source>
</evidence>
<protein>
    <submittedName>
        <fullName evidence="5">Transcriptional regulator</fullName>
    </submittedName>
</protein>
<gene>
    <name evidence="5" type="ORF">C4F49_13895</name>
</gene>
<organism evidence="5 6">
    <name type="scientific">Sphingobacterium hungaricum</name>
    <dbReference type="NCBI Taxonomy" id="2082723"/>
    <lineage>
        <taxon>Bacteria</taxon>
        <taxon>Pseudomonadati</taxon>
        <taxon>Bacteroidota</taxon>
        <taxon>Sphingobacteriia</taxon>
        <taxon>Sphingobacteriales</taxon>
        <taxon>Sphingobacteriaceae</taxon>
        <taxon>Sphingobacterium</taxon>
    </lineage>
</organism>
<dbReference type="GO" id="GO:0003677">
    <property type="term" value="F:DNA binding"/>
    <property type="evidence" value="ECO:0007669"/>
    <property type="project" value="UniProtKB-KW"/>
</dbReference>
<evidence type="ECO:0000256" key="1">
    <source>
        <dbReference type="ARBA" id="ARBA00023015"/>
    </source>
</evidence>
<dbReference type="InterPro" id="IPR002577">
    <property type="entry name" value="HTH_HxlR"/>
</dbReference>
<dbReference type="InterPro" id="IPR036390">
    <property type="entry name" value="WH_DNA-bd_sf"/>
</dbReference>
<reference evidence="5" key="1">
    <citation type="submission" date="2018-02" db="EMBL/GenBank/DDBJ databases">
        <authorList>
            <person name="Vasarhelyi B.M."/>
            <person name="Deshmukh S."/>
            <person name="Balint B."/>
            <person name="Kukolya J."/>
        </authorList>
    </citation>
    <scope>NUCLEOTIDE SEQUENCE</scope>
    <source>
        <strain evidence="5">KB22</strain>
    </source>
</reference>
<dbReference type="PANTHER" id="PTHR33204:SF18">
    <property type="entry name" value="TRANSCRIPTIONAL REGULATORY PROTEIN"/>
    <property type="match status" value="1"/>
</dbReference>
<dbReference type="RefSeq" id="WP_336244705.1">
    <property type="nucleotide sequence ID" value="NZ_MU158698.1"/>
</dbReference>
<keyword evidence="3" id="KW-0804">Transcription</keyword>
<dbReference type="PROSITE" id="PS51118">
    <property type="entry name" value="HTH_HXLR"/>
    <property type="match status" value="1"/>
</dbReference>
<comment type="caution">
    <text evidence="5">The sequence shown here is derived from an EMBL/GenBank/DDBJ whole genome shotgun (WGS) entry which is preliminary data.</text>
</comment>
<evidence type="ECO:0000313" key="5">
    <source>
        <dbReference type="EMBL" id="MBE8714775.1"/>
    </source>
</evidence>
<dbReference type="PANTHER" id="PTHR33204">
    <property type="entry name" value="TRANSCRIPTIONAL REGULATOR, MARR FAMILY"/>
    <property type="match status" value="1"/>
</dbReference>
<feature type="domain" description="HTH hxlR-type" evidence="4">
    <location>
        <begin position="22"/>
        <end position="121"/>
    </location>
</feature>
<dbReference type="InterPro" id="IPR036388">
    <property type="entry name" value="WH-like_DNA-bd_sf"/>
</dbReference>
<evidence type="ECO:0000259" key="4">
    <source>
        <dbReference type="PROSITE" id="PS51118"/>
    </source>
</evidence>
<evidence type="ECO:0000256" key="3">
    <source>
        <dbReference type="ARBA" id="ARBA00023163"/>
    </source>
</evidence>
<keyword evidence="1" id="KW-0805">Transcription regulation</keyword>
<accession>A0A928UWZ7</accession>
<keyword evidence="6" id="KW-1185">Reference proteome</keyword>
<dbReference type="EMBL" id="PRDK01000008">
    <property type="protein sequence ID" value="MBE8714775.1"/>
    <property type="molecule type" value="Genomic_DNA"/>
</dbReference>
<dbReference type="Pfam" id="PF01638">
    <property type="entry name" value="HxlR"/>
    <property type="match status" value="1"/>
</dbReference>
<dbReference type="Gene3D" id="1.10.10.10">
    <property type="entry name" value="Winged helix-like DNA-binding domain superfamily/Winged helix DNA-binding domain"/>
    <property type="match status" value="1"/>
</dbReference>
<keyword evidence="2" id="KW-0238">DNA-binding</keyword>
<dbReference type="SUPFAM" id="SSF46785">
    <property type="entry name" value="Winged helix' DNA-binding domain"/>
    <property type="match status" value="1"/>
</dbReference>
<proteinExistence type="predicted"/>
<dbReference type="Proteomes" id="UP000616201">
    <property type="component" value="Unassembled WGS sequence"/>
</dbReference>
<evidence type="ECO:0000256" key="2">
    <source>
        <dbReference type="ARBA" id="ARBA00023125"/>
    </source>
</evidence>
<dbReference type="AlphaFoldDB" id="A0A928UWZ7"/>
<sequence length="121" mass="13866">MTNMLKKTSTYQENKRKLSDSCSVNDTLSFIGKRWLMTALYEISLGCDQFSTLKNKIPGISEQMLASRIEDLVKKGLIVKEQIRSTTPVQIAYSITNKGSDLLKVLNTLDEWTNIWEYPQQ</sequence>